<evidence type="ECO:0000256" key="4">
    <source>
        <dbReference type="ARBA" id="ARBA00013039"/>
    </source>
</evidence>
<evidence type="ECO:0000259" key="12">
    <source>
        <dbReference type="Pfam" id="PF01694"/>
    </source>
</evidence>
<gene>
    <name evidence="13" type="ORF">OVA965_LOCUS8484</name>
    <name evidence="14" type="ORF">TMI583_LOCUS8477</name>
</gene>
<evidence type="ECO:0000256" key="8">
    <source>
        <dbReference type="ARBA" id="ARBA00022825"/>
    </source>
</evidence>
<dbReference type="Pfam" id="PF01694">
    <property type="entry name" value="Rhomboid"/>
    <property type="match status" value="1"/>
</dbReference>
<evidence type="ECO:0000256" key="6">
    <source>
        <dbReference type="ARBA" id="ARBA00022692"/>
    </source>
</evidence>
<dbReference type="GO" id="GO:0006508">
    <property type="term" value="P:proteolysis"/>
    <property type="evidence" value="ECO:0007669"/>
    <property type="project" value="UniProtKB-KW"/>
</dbReference>
<evidence type="ECO:0000256" key="7">
    <source>
        <dbReference type="ARBA" id="ARBA00022801"/>
    </source>
</evidence>
<evidence type="ECO:0000313" key="13">
    <source>
        <dbReference type="EMBL" id="CAF0878274.1"/>
    </source>
</evidence>
<dbReference type="InterPro" id="IPR035952">
    <property type="entry name" value="Rhomboid-like_sf"/>
</dbReference>
<name>A0A8S2HMC3_9BILA</name>
<comment type="function">
    <text evidence="11">Serine protease involved in intramembrane proteolysis.</text>
</comment>
<evidence type="ECO:0000256" key="2">
    <source>
        <dbReference type="ARBA" id="ARBA00004141"/>
    </source>
</evidence>
<dbReference type="Proteomes" id="UP000682733">
    <property type="component" value="Unassembled WGS sequence"/>
</dbReference>
<comment type="caution">
    <text evidence="14">The sequence shown here is derived from an EMBL/GenBank/DDBJ whole genome shotgun (WGS) entry which is preliminary data.</text>
</comment>
<keyword evidence="9 11" id="KW-1133">Transmembrane helix</keyword>
<dbReference type="InterPro" id="IPR002610">
    <property type="entry name" value="Peptidase_S54_rhomboid-like"/>
</dbReference>
<proteinExistence type="inferred from homology"/>
<evidence type="ECO:0000256" key="9">
    <source>
        <dbReference type="ARBA" id="ARBA00022989"/>
    </source>
</evidence>
<dbReference type="PANTHER" id="PTHR22936">
    <property type="entry name" value="RHOMBOID-RELATED"/>
    <property type="match status" value="1"/>
</dbReference>
<evidence type="ECO:0000256" key="11">
    <source>
        <dbReference type="RuleBase" id="RU362115"/>
    </source>
</evidence>
<evidence type="ECO:0000256" key="1">
    <source>
        <dbReference type="ARBA" id="ARBA00000156"/>
    </source>
</evidence>
<evidence type="ECO:0000256" key="3">
    <source>
        <dbReference type="ARBA" id="ARBA00009045"/>
    </source>
</evidence>
<feature type="transmembrane region" description="Helical" evidence="11">
    <location>
        <begin position="68"/>
        <end position="87"/>
    </location>
</feature>
<comment type="similarity">
    <text evidence="3 11">Belongs to the peptidase S54 family.</text>
</comment>
<feature type="transmembrane region" description="Helical" evidence="11">
    <location>
        <begin position="172"/>
        <end position="191"/>
    </location>
</feature>
<keyword evidence="7 11" id="KW-0378">Hydrolase</keyword>
<protein>
    <recommendedName>
        <fullName evidence="4">rhomboid protease</fullName>
        <ecNumber evidence="4">3.4.21.105</ecNumber>
    </recommendedName>
</protein>
<dbReference type="GO" id="GO:0004252">
    <property type="term" value="F:serine-type endopeptidase activity"/>
    <property type="evidence" value="ECO:0007669"/>
    <property type="project" value="InterPro"/>
</dbReference>
<feature type="transmembrane region" description="Helical" evidence="11">
    <location>
        <begin position="137"/>
        <end position="160"/>
    </location>
</feature>
<evidence type="ECO:0000256" key="5">
    <source>
        <dbReference type="ARBA" id="ARBA00022670"/>
    </source>
</evidence>
<dbReference type="EMBL" id="CAJNOK010002870">
    <property type="protein sequence ID" value="CAF0878274.1"/>
    <property type="molecule type" value="Genomic_DNA"/>
</dbReference>
<dbReference type="SUPFAM" id="SSF144091">
    <property type="entry name" value="Rhomboid-like"/>
    <property type="match status" value="1"/>
</dbReference>
<sequence length="319" mass="35492">MIRRSGLMFKKITQTFNRSSPTTSSSISPPYSPTTTTYNFNGTGLTQVVSDSSVPGAIPSSKLPQRPIFTIAVSAVDVLLLIITYIVNRGFKLSSSTLIKMGGKYVPCMKPPRSRLFDQSLKLQCHSFLYPYQFYRFFMPIFLHGGWGHLMNNLIFQLLTGIILERKYGTKAFAIGYILFGLSGNILSALFLPKSVSVGASGAVYGLILFCLIDNILCIFTIRDYRDKIIQTLVMFVVIPYFVTSFFTDIDFSGRIDHAGHVGGALMGILAAGYMCEIPTFITSKMNEKRIELISLISIIIYLVLTLLIFFLIKSPNLG</sequence>
<evidence type="ECO:0000313" key="14">
    <source>
        <dbReference type="EMBL" id="CAF3662295.1"/>
    </source>
</evidence>
<feature type="transmembrane region" description="Helical" evidence="11">
    <location>
        <begin position="229"/>
        <end position="247"/>
    </location>
</feature>
<reference evidence="14" key="1">
    <citation type="submission" date="2021-02" db="EMBL/GenBank/DDBJ databases">
        <authorList>
            <person name="Nowell W R."/>
        </authorList>
    </citation>
    <scope>NUCLEOTIDE SEQUENCE</scope>
</reference>
<dbReference type="EMBL" id="CAJOBA010002870">
    <property type="protein sequence ID" value="CAF3662295.1"/>
    <property type="molecule type" value="Genomic_DNA"/>
</dbReference>
<evidence type="ECO:0000256" key="10">
    <source>
        <dbReference type="ARBA" id="ARBA00023136"/>
    </source>
</evidence>
<feature type="transmembrane region" description="Helical" evidence="11">
    <location>
        <begin position="293"/>
        <end position="313"/>
    </location>
</feature>
<feature type="domain" description="Peptidase S54 rhomboid" evidence="12">
    <location>
        <begin position="133"/>
        <end position="276"/>
    </location>
</feature>
<feature type="transmembrane region" description="Helical" evidence="11">
    <location>
        <begin position="203"/>
        <end position="222"/>
    </location>
</feature>
<keyword evidence="5 11" id="KW-0645">Protease</keyword>
<keyword evidence="6 11" id="KW-0812">Transmembrane</keyword>
<dbReference type="InterPro" id="IPR022764">
    <property type="entry name" value="Peptidase_S54_rhomboid_dom"/>
</dbReference>
<dbReference type="AlphaFoldDB" id="A0A8S2HMC3"/>
<dbReference type="GO" id="GO:0016020">
    <property type="term" value="C:membrane"/>
    <property type="evidence" value="ECO:0007669"/>
    <property type="project" value="UniProtKB-SubCell"/>
</dbReference>
<keyword evidence="10 11" id="KW-0472">Membrane</keyword>
<dbReference type="EC" id="3.4.21.105" evidence="4"/>
<comment type="subcellular location">
    <subcellularLocation>
        <location evidence="2 11">Membrane</location>
        <topology evidence="2 11">Multi-pass membrane protein</topology>
    </subcellularLocation>
</comment>
<evidence type="ECO:0000313" key="15">
    <source>
        <dbReference type="Proteomes" id="UP000682733"/>
    </source>
</evidence>
<organism evidence="14 15">
    <name type="scientific">Didymodactylos carnosus</name>
    <dbReference type="NCBI Taxonomy" id="1234261"/>
    <lineage>
        <taxon>Eukaryota</taxon>
        <taxon>Metazoa</taxon>
        <taxon>Spiralia</taxon>
        <taxon>Gnathifera</taxon>
        <taxon>Rotifera</taxon>
        <taxon>Eurotatoria</taxon>
        <taxon>Bdelloidea</taxon>
        <taxon>Philodinida</taxon>
        <taxon>Philodinidae</taxon>
        <taxon>Didymodactylos</taxon>
    </lineage>
</organism>
<comment type="catalytic activity">
    <reaction evidence="1 11">
        <text>Cleaves type-1 transmembrane domains using a catalytic dyad composed of serine and histidine that are contributed by different transmembrane domains.</text>
        <dbReference type="EC" id="3.4.21.105"/>
    </reaction>
</comment>
<keyword evidence="8 11" id="KW-0720">Serine protease</keyword>
<accession>A0A8S2HMC3</accession>
<dbReference type="Proteomes" id="UP000677228">
    <property type="component" value="Unassembled WGS sequence"/>
</dbReference>
<dbReference type="Gene3D" id="1.20.1540.10">
    <property type="entry name" value="Rhomboid-like"/>
    <property type="match status" value="1"/>
</dbReference>
<dbReference type="PANTHER" id="PTHR22936:SF69">
    <property type="entry name" value="RHOMBOID-LIKE PROTEIN"/>
    <property type="match status" value="1"/>
</dbReference>
<feature type="transmembrane region" description="Helical" evidence="11">
    <location>
        <begin position="259"/>
        <end position="281"/>
    </location>
</feature>